<feature type="transmembrane region" description="Helical" evidence="1">
    <location>
        <begin position="229"/>
        <end position="247"/>
    </location>
</feature>
<feature type="transmembrane region" description="Helical" evidence="1">
    <location>
        <begin position="21"/>
        <end position="44"/>
    </location>
</feature>
<dbReference type="EMBL" id="RZNZ01000010">
    <property type="protein sequence ID" value="KAA8819568.1"/>
    <property type="molecule type" value="Genomic_DNA"/>
</dbReference>
<proteinExistence type="predicted"/>
<evidence type="ECO:0008006" key="6">
    <source>
        <dbReference type="Google" id="ProtNLM"/>
    </source>
</evidence>
<dbReference type="EMBL" id="RZOA01000009">
    <property type="protein sequence ID" value="KAA8823424.1"/>
    <property type="molecule type" value="Genomic_DNA"/>
</dbReference>
<feature type="transmembrane region" description="Helical" evidence="1">
    <location>
        <begin position="128"/>
        <end position="148"/>
    </location>
</feature>
<comment type="caution">
    <text evidence="3">The sequence shown here is derived from an EMBL/GenBank/DDBJ whole genome shotgun (WGS) entry which is preliminary data.</text>
</comment>
<evidence type="ECO:0000256" key="1">
    <source>
        <dbReference type="SAM" id="Phobius"/>
    </source>
</evidence>
<feature type="transmembrane region" description="Helical" evidence="1">
    <location>
        <begin position="206"/>
        <end position="223"/>
    </location>
</feature>
<accession>A0A5J5DUV3</accession>
<reference evidence="4 5" key="1">
    <citation type="journal article" date="2019" name="Syst. Appl. Microbiol.">
        <title>Characterization of Bifidobacterium species in feaces of the Egyptian fruit bat: Description of B. vespertilionis sp. nov. and B. rousetti sp. nov.</title>
        <authorList>
            <person name="Modesto M."/>
            <person name="Satti M."/>
            <person name="Watanabe K."/>
            <person name="Puglisi E."/>
            <person name="Morelli L."/>
            <person name="Huang C.-H."/>
            <person name="Liou J.-S."/>
            <person name="Miyashita M."/>
            <person name="Tamura T."/>
            <person name="Saito S."/>
            <person name="Mori K."/>
            <person name="Huang L."/>
            <person name="Sciavilla P."/>
            <person name="Sandri C."/>
            <person name="Spiezio C."/>
            <person name="Vitali F."/>
            <person name="Cavalieri D."/>
            <person name="Perpetuini G."/>
            <person name="Tofalo R."/>
            <person name="Bonetti A."/>
            <person name="Arita M."/>
            <person name="Mattarelli P."/>
        </authorList>
    </citation>
    <scope>NUCLEOTIDE SEQUENCE [LARGE SCALE GENOMIC DNA]</scope>
    <source>
        <strain evidence="2 5">RST16</strain>
        <strain evidence="3 4">RST8</strain>
    </source>
</reference>
<gene>
    <name evidence="3" type="ORF">EM848_05630</name>
    <name evidence="2" type="ORF">EMO90_08000</name>
</gene>
<evidence type="ECO:0000313" key="2">
    <source>
        <dbReference type="EMBL" id="KAA8819568.1"/>
    </source>
</evidence>
<dbReference type="OrthoDB" id="3230525at2"/>
<keyword evidence="1" id="KW-0812">Transmembrane</keyword>
<dbReference type="AlphaFoldDB" id="A0A5J5DUV3"/>
<name>A0A5J5DUV3_9BIFI</name>
<evidence type="ECO:0000313" key="4">
    <source>
        <dbReference type="Proteomes" id="UP000345527"/>
    </source>
</evidence>
<organism evidence="3 4">
    <name type="scientific">Bifidobacterium vespertilionis</name>
    <dbReference type="NCBI Taxonomy" id="2562524"/>
    <lineage>
        <taxon>Bacteria</taxon>
        <taxon>Bacillati</taxon>
        <taxon>Actinomycetota</taxon>
        <taxon>Actinomycetes</taxon>
        <taxon>Bifidobacteriales</taxon>
        <taxon>Bifidobacteriaceae</taxon>
        <taxon>Bifidobacterium</taxon>
    </lineage>
</organism>
<evidence type="ECO:0000313" key="5">
    <source>
        <dbReference type="Proteomes" id="UP000374630"/>
    </source>
</evidence>
<keyword evidence="1" id="KW-0472">Membrane</keyword>
<dbReference type="Proteomes" id="UP000374630">
    <property type="component" value="Unassembled WGS sequence"/>
</dbReference>
<protein>
    <recommendedName>
        <fullName evidence="6">DUF624 domain-containing protein</fullName>
    </recommendedName>
</protein>
<dbReference type="RefSeq" id="WP_150353957.1">
    <property type="nucleotide sequence ID" value="NZ_RZNZ01000010.1"/>
</dbReference>
<feature type="transmembrane region" description="Helical" evidence="1">
    <location>
        <begin position="50"/>
        <end position="72"/>
    </location>
</feature>
<feature type="transmembrane region" description="Helical" evidence="1">
    <location>
        <begin position="160"/>
        <end position="185"/>
    </location>
</feature>
<sequence length="295" mass="33520">MASSFSKQTFNKTFTTVANSIYLMLMVGWLTLLCALPLTVLFVLRVPLTFYPTYALALALSAPSFAAMFAIFRDQPTFNSRDAELRIKLYDDNLKDPNFPPDWIAKPYVPSDRVTAIFRPFFRAYKQLFLRALAVGFSCCLVIFAFGYDLQITQQFTWGAILMPVLVVVMAIFLQAYFVGLVIIVEYPKAKWLNVMKSAILLSVRRWLALIIALLVMVGFVWGVMWNPILVLLLGTGLIFYIEYSAARWQAQILFAQMAVESGDKRIRDMYSVGADAKSRRPKSSFWRGGADIMQ</sequence>
<dbReference type="Proteomes" id="UP000345527">
    <property type="component" value="Unassembled WGS sequence"/>
</dbReference>
<keyword evidence="5" id="KW-1185">Reference proteome</keyword>
<evidence type="ECO:0000313" key="3">
    <source>
        <dbReference type="EMBL" id="KAA8823424.1"/>
    </source>
</evidence>
<keyword evidence="1" id="KW-1133">Transmembrane helix</keyword>